<keyword evidence="1" id="KW-0723">Serine/threonine-protein kinase</keyword>
<dbReference type="GO" id="GO:0004674">
    <property type="term" value="F:protein serine/threonine kinase activity"/>
    <property type="evidence" value="ECO:0007669"/>
    <property type="project" value="UniProtKB-KW"/>
</dbReference>
<sequence length="406" mass="47265">MKLDLKNLEKISESQQRAIYSLEPYAQLVLKIIFHQPGKCNTYCKELSRENKISQQFINDENNFLINLDYKQDVQNGKLLLDLNKQNGIFCQAYANSYSDLNTDNEDQNTQDCSSGENFQCFSSNNGSEKQISNKNKSIEEFDVEDKKQIEINGVHGCCSIMSLAEGGDLVDLANSNNKKFFDLKLIKKIFSQIAQSVKIMHNKGYTHNDIKLDNIFVFYQEKRENQQVISFKIGDFGFSRKIHKSHGQLLTACKQYQLFQNRQNDMLAPEIQEFRRNFQEKHMKKKNQQKIQQQKNAEPFDETKGDIFALGMSIFLAFAKILPFQDPNTSNKLNDPAYKNFMSCDQENFWSHFPNTANQIRKNACSLNSIEDLNSFFDLIINMLYPDPKKRYNIDQVLNHPFFMI</sequence>
<gene>
    <name evidence="7" type="ORF">PPERSA_08153</name>
</gene>
<dbReference type="SUPFAM" id="SSF56112">
    <property type="entry name" value="Protein kinase-like (PK-like)"/>
    <property type="match status" value="1"/>
</dbReference>
<dbReference type="InterPro" id="IPR011009">
    <property type="entry name" value="Kinase-like_dom_sf"/>
</dbReference>
<dbReference type="SMART" id="SM00220">
    <property type="entry name" value="S_TKc"/>
    <property type="match status" value="1"/>
</dbReference>
<proteinExistence type="predicted"/>
<dbReference type="GO" id="GO:0005524">
    <property type="term" value="F:ATP binding"/>
    <property type="evidence" value="ECO:0007669"/>
    <property type="project" value="UniProtKB-KW"/>
</dbReference>
<name>A0A0V0R353_PSEPJ</name>
<evidence type="ECO:0000256" key="2">
    <source>
        <dbReference type="ARBA" id="ARBA00022679"/>
    </source>
</evidence>
<organism evidence="7 8">
    <name type="scientific">Pseudocohnilembus persalinus</name>
    <name type="common">Ciliate</name>
    <dbReference type="NCBI Taxonomy" id="266149"/>
    <lineage>
        <taxon>Eukaryota</taxon>
        <taxon>Sar</taxon>
        <taxon>Alveolata</taxon>
        <taxon>Ciliophora</taxon>
        <taxon>Intramacronucleata</taxon>
        <taxon>Oligohymenophorea</taxon>
        <taxon>Scuticociliatia</taxon>
        <taxon>Philasterida</taxon>
        <taxon>Pseudocohnilembidae</taxon>
        <taxon>Pseudocohnilembus</taxon>
    </lineage>
</organism>
<evidence type="ECO:0000313" key="7">
    <source>
        <dbReference type="EMBL" id="KRX08950.1"/>
    </source>
</evidence>
<dbReference type="OrthoDB" id="4062651at2759"/>
<keyword evidence="3" id="KW-0547">Nucleotide-binding</keyword>
<dbReference type="Gene3D" id="1.10.510.10">
    <property type="entry name" value="Transferase(Phosphotransferase) domain 1"/>
    <property type="match status" value="1"/>
</dbReference>
<dbReference type="InterPro" id="IPR000719">
    <property type="entry name" value="Prot_kinase_dom"/>
</dbReference>
<dbReference type="PANTHER" id="PTHR24345">
    <property type="entry name" value="SERINE/THREONINE-PROTEIN KINASE PLK"/>
    <property type="match status" value="1"/>
</dbReference>
<keyword evidence="2" id="KW-0808">Transferase</keyword>
<evidence type="ECO:0000256" key="3">
    <source>
        <dbReference type="ARBA" id="ARBA00022741"/>
    </source>
</evidence>
<evidence type="ECO:0000313" key="8">
    <source>
        <dbReference type="Proteomes" id="UP000054937"/>
    </source>
</evidence>
<evidence type="ECO:0000256" key="5">
    <source>
        <dbReference type="ARBA" id="ARBA00022840"/>
    </source>
</evidence>
<dbReference type="Proteomes" id="UP000054937">
    <property type="component" value="Unassembled WGS sequence"/>
</dbReference>
<evidence type="ECO:0000259" key="6">
    <source>
        <dbReference type="PROSITE" id="PS50011"/>
    </source>
</evidence>
<dbReference type="PANTHER" id="PTHR24345:SF91">
    <property type="entry name" value="SERINE_THREONINE-PROTEIN KINASE PLK4"/>
    <property type="match status" value="1"/>
</dbReference>
<keyword evidence="4 7" id="KW-0418">Kinase</keyword>
<dbReference type="EMBL" id="LDAU01000056">
    <property type="protein sequence ID" value="KRX08950.1"/>
    <property type="molecule type" value="Genomic_DNA"/>
</dbReference>
<keyword evidence="5" id="KW-0067">ATP-binding</keyword>
<dbReference type="PROSITE" id="PS00108">
    <property type="entry name" value="PROTEIN_KINASE_ST"/>
    <property type="match status" value="1"/>
</dbReference>
<feature type="domain" description="Protein kinase" evidence="6">
    <location>
        <begin position="5"/>
        <end position="404"/>
    </location>
</feature>
<dbReference type="InterPro" id="IPR008271">
    <property type="entry name" value="Ser/Thr_kinase_AS"/>
</dbReference>
<dbReference type="PROSITE" id="PS50011">
    <property type="entry name" value="PROTEIN_KINASE_DOM"/>
    <property type="match status" value="1"/>
</dbReference>
<accession>A0A0V0R353</accession>
<evidence type="ECO:0000256" key="1">
    <source>
        <dbReference type="ARBA" id="ARBA00022527"/>
    </source>
</evidence>
<protein>
    <submittedName>
        <fullName evidence="7">Protein kinase-like domain</fullName>
    </submittedName>
</protein>
<dbReference type="Pfam" id="PF00069">
    <property type="entry name" value="Pkinase"/>
    <property type="match status" value="1"/>
</dbReference>
<keyword evidence="8" id="KW-1185">Reference proteome</keyword>
<evidence type="ECO:0000256" key="4">
    <source>
        <dbReference type="ARBA" id="ARBA00022777"/>
    </source>
</evidence>
<dbReference type="GO" id="GO:0005634">
    <property type="term" value="C:nucleus"/>
    <property type="evidence" value="ECO:0007669"/>
    <property type="project" value="TreeGrafter"/>
</dbReference>
<comment type="caution">
    <text evidence="7">The sequence shown here is derived from an EMBL/GenBank/DDBJ whole genome shotgun (WGS) entry which is preliminary data.</text>
</comment>
<dbReference type="AlphaFoldDB" id="A0A0V0R353"/>
<reference evidence="7 8" key="1">
    <citation type="journal article" date="2015" name="Sci. Rep.">
        <title>Genome of the facultative scuticociliatosis pathogen Pseudocohnilembus persalinus provides insight into its virulence through horizontal gene transfer.</title>
        <authorList>
            <person name="Xiong J."/>
            <person name="Wang G."/>
            <person name="Cheng J."/>
            <person name="Tian M."/>
            <person name="Pan X."/>
            <person name="Warren A."/>
            <person name="Jiang C."/>
            <person name="Yuan D."/>
            <person name="Miao W."/>
        </authorList>
    </citation>
    <scope>NUCLEOTIDE SEQUENCE [LARGE SCALE GENOMIC DNA]</scope>
    <source>
        <strain evidence="7">36N120E</strain>
    </source>
</reference>
<dbReference type="InParanoid" id="A0A0V0R353"/>